<dbReference type="AlphaFoldDB" id="A0A024GL62"/>
<name>A0A024GL62_9STRA</name>
<comment type="caution">
    <text evidence="3">The sequence shown here is derived from an EMBL/GenBank/DDBJ whole genome shotgun (WGS) entry which is preliminary data.</text>
</comment>
<protein>
    <submittedName>
        <fullName evidence="3">Uncharacterized protein</fullName>
    </submittedName>
</protein>
<dbReference type="GO" id="GO:0004864">
    <property type="term" value="F:protein phosphatase inhibitor activity"/>
    <property type="evidence" value="ECO:0007669"/>
    <property type="project" value="TreeGrafter"/>
</dbReference>
<dbReference type="OrthoDB" id="5949865at2759"/>
<dbReference type="EMBL" id="CAIX01000172">
    <property type="protein sequence ID" value="CCI47493.1"/>
    <property type="molecule type" value="Genomic_DNA"/>
</dbReference>
<gene>
    <name evidence="3" type="ORF">BN9_085000</name>
</gene>
<dbReference type="InterPro" id="IPR006760">
    <property type="entry name" value="Endosulphine"/>
</dbReference>
<feature type="region of interest" description="Disordered" evidence="2">
    <location>
        <begin position="37"/>
        <end position="57"/>
    </location>
</feature>
<dbReference type="STRING" id="65357.A0A024GL62"/>
<feature type="compositionally biased region" description="Basic and acidic residues" evidence="2">
    <location>
        <begin position="157"/>
        <end position="168"/>
    </location>
</feature>
<evidence type="ECO:0000313" key="3">
    <source>
        <dbReference type="EMBL" id="CCI47493.1"/>
    </source>
</evidence>
<evidence type="ECO:0000256" key="2">
    <source>
        <dbReference type="SAM" id="MobiDB-lite"/>
    </source>
</evidence>
<feature type="compositionally biased region" description="Polar residues" evidence="2">
    <location>
        <begin position="134"/>
        <end position="156"/>
    </location>
</feature>
<dbReference type="InParanoid" id="A0A024GL62"/>
<proteinExistence type="inferred from homology"/>
<dbReference type="PANTHER" id="PTHR10358">
    <property type="entry name" value="ENDOSULFINE"/>
    <property type="match status" value="1"/>
</dbReference>
<accession>A0A024GL62</accession>
<dbReference type="GO" id="GO:0005737">
    <property type="term" value="C:cytoplasm"/>
    <property type="evidence" value="ECO:0007669"/>
    <property type="project" value="TreeGrafter"/>
</dbReference>
<dbReference type="PANTHER" id="PTHR10358:SF6">
    <property type="entry name" value="ENDOSULFINE, ISOFORM A"/>
    <property type="match status" value="1"/>
</dbReference>
<feature type="compositionally biased region" description="Polar residues" evidence="2">
    <location>
        <begin position="37"/>
        <end position="50"/>
    </location>
</feature>
<reference evidence="3 4" key="1">
    <citation type="submission" date="2012-05" db="EMBL/GenBank/DDBJ databases">
        <title>Recombination and specialization in a pathogen metapopulation.</title>
        <authorList>
            <person name="Gardiner A."/>
            <person name="Kemen E."/>
            <person name="Schultz-Larsen T."/>
            <person name="MacLean D."/>
            <person name="Van Oosterhout C."/>
            <person name="Jones J.D.G."/>
        </authorList>
    </citation>
    <scope>NUCLEOTIDE SEQUENCE [LARGE SCALE GENOMIC DNA]</scope>
    <source>
        <strain evidence="3 4">Ac Nc2</strain>
    </source>
</reference>
<organism evidence="3 4">
    <name type="scientific">Albugo candida</name>
    <dbReference type="NCBI Taxonomy" id="65357"/>
    <lineage>
        <taxon>Eukaryota</taxon>
        <taxon>Sar</taxon>
        <taxon>Stramenopiles</taxon>
        <taxon>Oomycota</taxon>
        <taxon>Peronosporomycetes</taxon>
        <taxon>Albuginales</taxon>
        <taxon>Albuginaceae</taxon>
        <taxon>Albugo</taxon>
    </lineage>
</organism>
<evidence type="ECO:0000256" key="1">
    <source>
        <dbReference type="ARBA" id="ARBA00010520"/>
    </source>
</evidence>
<comment type="similarity">
    <text evidence="1">Belongs to the endosulfine family.</text>
</comment>
<evidence type="ECO:0000313" key="4">
    <source>
        <dbReference type="Proteomes" id="UP000053237"/>
    </source>
</evidence>
<sequence length="405" mass="43689">MEKKQVAGAGDALFAGGAPMQGSQQYFSLKRQQGTPKSVCSATRGTNPKQWNAMDLHMPTSNTTTATLDGIGQKLHGDEKMQSLLARNILIQRKLTERKRFDSADYAMAGNSDNTATESSKEISGSKPELDDGSSVSDDTRVCSSPEVSDHTASQKFDNKDAGTRENAFRIDRSRYGALGTSRSMASGAVSARNILMQKKLREKRHFDSADYQIEQYKNNHPEAEATSSAAETLQSATEAAVENIKKQEEIRHDPMQRVGAGLTLLKSIPDSAVLTKKIQDPNLSPCRSGSDIISRALPCPNASLARKLAEKSIFHALDDISESDAISAGFKILAPECQYEAPGISVSALSNNEKVSRLCSSTAGKESSAASPVYEQQSKHIKFSTEPLVSEPGKAVQTKTDIVA</sequence>
<keyword evidence="4" id="KW-1185">Reference proteome</keyword>
<dbReference type="Proteomes" id="UP000053237">
    <property type="component" value="Unassembled WGS sequence"/>
</dbReference>
<feature type="region of interest" description="Disordered" evidence="2">
    <location>
        <begin position="106"/>
        <end position="168"/>
    </location>
</feature>